<dbReference type="Proteomes" id="UP000266272">
    <property type="component" value="Unassembled WGS sequence"/>
</dbReference>
<dbReference type="Pfam" id="PF06985">
    <property type="entry name" value="HET"/>
    <property type="match status" value="1"/>
</dbReference>
<dbReference type="InterPro" id="IPR052895">
    <property type="entry name" value="HetReg/Transcr_Mod"/>
</dbReference>
<protein>
    <submittedName>
        <fullName evidence="3">Heterokaryon incompatibility</fullName>
    </submittedName>
</protein>
<evidence type="ECO:0000256" key="1">
    <source>
        <dbReference type="SAM" id="MobiDB-lite"/>
    </source>
</evidence>
<keyword evidence="4" id="KW-1185">Reference proteome</keyword>
<dbReference type="PANTHER" id="PTHR24148:SF77">
    <property type="entry name" value="HETEROKARYON INCOMPATIBILITY DOMAIN-CONTAINING PROTEIN"/>
    <property type="match status" value="1"/>
</dbReference>
<feature type="domain" description="Heterokaryon incompatibility" evidence="2">
    <location>
        <begin position="134"/>
        <end position="299"/>
    </location>
</feature>
<accession>A0A395NZ93</accession>
<dbReference type="AlphaFoldDB" id="A0A395NZ93"/>
<sequence>MAYYSYRPLSFNGEIRVLRLLTEYDDPKFASGPVHCVLEHVYFDNSQLNPERAPGEATKGHDGTWPPASTVDFSGDSGNKEQDKAARLWKEKELHGERLLEEKKLRAVSASEHDTEDTATREKNLPWRYTWGDYIALSYVWGDPEDTAEIYLDGEKVIVRTNLEAALSQLRQYPRIQQGFHLWVDALCINQADIEERAHQVAIMKDIYASAWHVAIWLGVEAHDSDLAITAMKYFSLRVDDPDPLQHIYRRVDRINIQWGSFIRYRQSYGKIIIKKAAIRAIYHLLSRPYWRRLWMLQEVALGRRGLPVLCGSRCISLQEIYQALKLISIDGTALGNVVIRSVKDFGAMYKSWNSTLGDTYGISEKLWERPIEMIELQQGQEDTNSALYEGSFGAFLLSRDAFASDQRDRVYGILGLPCLSNQISIWPDYFVTANETFMTFSQTLFASGDLNGLRLINSPVPSIGTRYFKFLNTWPRRPKFVRRHVVVNTGCTHGLPSWTICWICPRNPAFPFPVRDSHQVLSSTLNNPRFDTDGKFMTIKAVLFDTVTSLSSFHSTESDNSYPQNGPRCKSVYGDDGATNEALWRTLVANMTRSGAAAPDSYATLLSPALWADGTYGEGAKRWLFGVNDFYWRNKHMMLFNRSIQSIIQIKKWPTELMPVPFDKDEKLGREASLWAMRLLAWRRLVTTDRGYLGLVPAATIAGDCIALVPGCSVPLVLRRDKNMFGVIGESYVHGIMSGEGMALVNSGAVKMADITLH</sequence>
<dbReference type="EMBL" id="PXOA01000049">
    <property type="protein sequence ID" value="RFU81416.1"/>
    <property type="molecule type" value="Genomic_DNA"/>
</dbReference>
<organism evidence="3 4">
    <name type="scientific">Trichoderma arundinaceum</name>
    <dbReference type="NCBI Taxonomy" id="490622"/>
    <lineage>
        <taxon>Eukaryota</taxon>
        <taxon>Fungi</taxon>
        <taxon>Dikarya</taxon>
        <taxon>Ascomycota</taxon>
        <taxon>Pezizomycotina</taxon>
        <taxon>Sordariomycetes</taxon>
        <taxon>Hypocreomycetidae</taxon>
        <taxon>Hypocreales</taxon>
        <taxon>Hypocreaceae</taxon>
        <taxon>Trichoderma</taxon>
    </lineage>
</organism>
<proteinExistence type="predicted"/>
<gene>
    <name evidence="3" type="ORF">TARUN_779</name>
</gene>
<evidence type="ECO:0000259" key="2">
    <source>
        <dbReference type="Pfam" id="PF06985"/>
    </source>
</evidence>
<comment type="caution">
    <text evidence="3">The sequence shown here is derived from an EMBL/GenBank/DDBJ whole genome shotgun (WGS) entry which is preliminary data.</text>
</comment>
<dbReference type="PANTHER" id="PTHR24148">
    <property type="entry name" value="ANKYRIN REPEAT DOMAIN-CONTAINING PROTEIN 39 HOMOLOG-RELATED"/>
    <property type="match status" value="1"/>
</dbReference>
<feature type="region of interest" description="Disordered" evidence="1">
    <location>
        <begin position="49"/>
        <end position="84"/>
    </location>
</feature>
<name>A0A395NZ93_TRIAR</name>
<evidence type="ECO:0000313" key="3">
    <source>
        <dbReference type="EMBL" id="RFU81416.1"/>
    </source>
</evidence>
<dbReference type="Pfam" id="PF26639">
    <property type="entry name" value="Het-6_barrel"/>
    <property type="match status" value="1"/>
</dbReference>
<reference evidence="3 4" key="1">
    <citation type="journal article" date="2018" name="PLoS Pathog.">
        <title>Evolution of structural diversity of trichothecenes, a family of toxins produced by plant pathogenic and entomopathogenic fungi.</title>
        <authorList>
            <person name="Proctor R.H."/>
            <person name="McCormick S.P."/>
            <person name="Kim H.S."/>
            <person name="Cardoza R.E."/>
            <person name="Stanley A.M."/>
            <person name="Lindo L."/>
            <person name="Kelly A."/>
            <person name="Brown D.W."/>
            <person name="Lee T."/>
            <person name="Vaughan M.M."/>
            <person name="Alexander N.J."/>
            <person name="Busman M."/>
            <person name="Gutierrez S."/>
        </authorList>
    </citation>
    <scope>NUCLEOTIDE SEQUENCE [LARGE SCALE GENOMIC DNA]</scope>
    <source>
        <strain evidence="3 4">IBT 40837</strain>
    </source>
</reference>
<dbReference type="OrthoDB" id="265717at2759"/>
<dbReference type="InterPro" id="IPR010730">
    <property type="entry name" value="HET"/>
</dbReference>
<evidence type="ECO:0000313" key="4">
    <source>
        <dbReference type="Proteomes" id="UP000266272"/>
    </source>
</evidence>